<organism evidence="2 3">
    <name type="scientific">Aliiruegeria lutimaris</name>
    <dbReference type="NCBI Taxonomy" id="571298"/>
    <lineage>
        <taxon>Bacteria</taxon>
        <taxon>Pseudomonadati</taxon>
        <taxon>Pseudomonadota</taxon>
        <taxon>Alphaproteobacteria</taxon>
        <taxon>Rhodobacterales</taxon>
        <taxon>Roseobacteraceae</taxon>
        <taxon>Aliiruegeria</taxon>
    </lineage>
</organism>
<dbReference type="AlphaFoldDB" id="A0A1G8ZGF4"/>
<sequence>MLTQSIFSTIAGLRSLRISRNPAARGGALAAAALLLLTGLPAGATPDMVGDCTLCHLSGSNLPQEHVSVDGMNRPKCLSCHLPTDAALSTPTQRPQAGSTAQGPLALEDSVADDAQDQTAFILPARHPAGLPYPPDPFTLTASFGVLSSSNIGMHRSGWIFDGAPIQSTGLCGPPFWRFERDEEHDSQISGNRIHLGLDGKYTRPTSATDSLILGFGITRDQFPQEDLGRSNARLSAGWQRRTDTGTMKTTAILHRAHYDGDGSDDFTDHTALGFSFNYHRFLPSKQTLSTCLRFRKRQYDDEDAPRQADWSASLAYSRLLPNVGRNGLGLALSDRNNPQKDSSRYIGPSVFGVFDKTLGEGLSGRLSAEAGVRRYDAEHEHSGITRDDRVWDIGLELVATRPEFAPAQVRFGCHYTRTNSNIDAEDRNDSYCAALIEARF</sequence>
<evidence type="ECO:0000313" key="2">
    <source>
        <dbReference type="EMBL" id="SDK13485.1"/>
    </source>
</evidence>
<evidence type="ECO:0000313" key="3">
    <source>
        <dbReference type="Proteomes" id="UP000199382"/>
    </source>
</evidence>
<name>A0A1G8ZGF4_9RHOB</name>
<gene>
    <name evidence="2" type="ORF">SAMN04488026_10328</name>
</gene>
<dbReference type="STRING" id="571298.SAMN04488026_10328"/>
<protein>
    <recommendedName>
        <fullName evidence="1">Surface lipoprotein assembly modifier C-terminal domain-containing protein</fullName>
    </recommendedName>
</protein>
<dbReference type="Pfam" id="PF04575">
    <property type="entry name" value="SlipAM"/>
    <property type="match status" value="1"/>
</dbReference>
<dbReference type="InterPro" id="IPR007655">
    <property type="entry name" value="Slam_C"/>
</dbReference>
<evidence type="ECO:0000259" key="1">
    <source>
        <dbReference type="Pfam" id="PF04575"/>
    </source>
</evidence>
<feature type="domain" description="Surface lipoprotein assembly modifier C-terminal" evidence="1">
    <location>
        <begin position="233"/>
        <end position="431"/>
    </location>
</feature>
<keyword evidence="3" id="KW-1185">Reference proteome</keyword>
<dbReference type="EMBL" id="FNEK01000032">
    <property type="protein sequence ID" value="SDK13485.1"/>
    <property type="molecule type" value="Genomic_DNA"/>
</dbReference>
<reference evidence="2 3" key="1">
    <citation type="submission" date="2016-10" db="EMBL/GenBank/DDBJ databases">
        <authorList>
            <person name="de Groot N.N."/>
        </authorList>
    </citation>
    <scope>NUCLEOTIDE SEQUENCE [LARGE SCALE GENOMIC DNA]</scope>
    <source>
        <strain evidence="2 3">DSM 25294</strain>
    </source>
</reference>
<dbReference type="RefSeq" id="WP_170844591.1">
    <property type="nucleotide sequence ID" value="NZ_FNEK01000032.1"/>
</dbReference>
<accession>A0A1G8ZGF4</accession>
<proteinExistence type="predicted"/>
<dbReference type="Proteomes" id="UP000199382">
    <property type="component" value="Unassembled WGS sequence"/>
</dbReference>